<name>A0AAV5LAQ6_9ROSI</name>
<keyword evidence="1" id="KW-0812">Transmembrane</keyword>
<accession>A0AAV5LAQ6</accession>
<feature type="domain" description="PGG" evidence="2">
    <location>
        <begin position="567"/>
        <end position="679"/>
    </location>
</feature>
<feature type="transmembrane region" description="Helical" evidence="1">
    <location>
        <begin position="361"/>
        <end position="380"/>
    </location>
</feature>
<dbReference type="InterPro" id="IPR002110">
    <property type="entry name" value="Ankyrin_rpt"/>
</dbReference>
<organism evidence="3 4">
    <name type="scientific">Rubroshorea leprosula</name>
    <dbReference type="NCBI Taxonomy" id="152421"/>
    <lineage>
        <taxon>Eukaryota</taxon>
        <taxon>Viridiplantae</taxon>
        <taxon>Streptophyta</taxon>
        <taxon>Embryophyta</taxon>
        <taxon>Tracheophyta</taxon>
        <taxon>Spermatophyta</taxon>
        <taxon>Magnoliopsida</taxon>
        <taxon>eudicotyledons</taxon>
        <taxon>Gunneridae</taxon>
        <taxon>Pentapetalae</taxon>
        <taxon>rosids</taxon>
        <taxon>malvids</taxon>
        <taxon>Malvales</taxon>
        <taxon>Dipterocarpaceae</taxon>
        <taxon>Rubroshorea</taxon>
    </lineage>
</organism>
<dbReference type="Pfam" id="PF14223">
    <property type="entry name" value="Retrotran_gag_2"/>
    <property type="match status" value="1"/>
</dbReference>
<reference evidence="3 4" key="1">
    <citation type="journal article" date="2021" name="Commun. Biol.">
        <title>The genome of Shorea leprosula (Dipterocarpaceae) highlights the ecological relevance of drought in aseasonal tropical rainforests.</title>
        <authorList>
            <person name="Ng K.K.S."/>
            <person name="Kobayashi M.J."/>
            <person name="Fawcett J.A."/>
            <person name="Hatakeyama M."/>
            <person name="Paape T."/>
            <person name="Ng C.H."/>
            <person name="Ang C.C."/>
            <person name="Tnah L.H."/>
            <person name="Lee C.T."/>
            <person name="Nishiyama T."/>
            <person name="Sese J."/>
            <person name="O'Brien M.J."/>
            <person name="Copetti D."/>
            <person name="Mohd Noor M.I."/>
            <person name="Ong R.C."/>
            <person name="Putra M."/>
            <person name="Sireger I.Z."/>
            <person name="Indrioko S."/>
            <person name="Kosugi Y."/>
            <person name="Izuno A."/>
            <person name="Isagi Y."/>
            <person name="Lee S.L."/>
            <person name="Shimizu K.K."/>
        </authorList>
    </citation>
    <scope>NUCLEOTIDE SEQUENCE [LARGE SCALE GENOMIC DNA]</scope>
    <source>
        <strain evidence="3">214</strain>
    </source>
</reference>
<dbReference type="AlphaFoldDB" id="A0AAV5LAQ6"/>
<feature type="transmembrane region" description="Helical" evidence="1">
    <location>
        <begin position="688"/>
        <end position="707"/>
    </location>
</feature>
<feature type="transmembrane region" description="Helical" evidence="1">
    <location>
        <begin position="318"/>
        <end position="341"/>
    </location>
</feature>
<evidence type="ECO:0000259" key="2">
    <source>
        <dbReference type="Pfam" id="PF13962"/>
    </source>
</evidence>
<dbReference type="Gene3D" id="1.25.40.20">
    <property type="entry name" value="Ankyrin repeat-containing domain"/>
    <property type="match status" value="1"/>
</dbReference>
<feature type="transmembrane region" description="Helical" evidence="1">
    <location>
        <begin position="614"/>
        <end position="635"/>
    </location>
</feature>
<evidence type="ECO:0000313" key="3">
    <source>
        <dbReference type="EMBL" id="GKV34318.1"/>
    </source>
</evidence>
<keyword evidence="1" id="KW-1133">Transmembrane helix</keyword>
<dbReference type="EMBL" id="BPVZ01000104">
    <property type="protein sequence ID" value="GKV34318.1"/>
    <property type="molecule type" value="Genomic_DNA"/>
</dbReference>
<evidence type="ECO:0000256" key="1">
    <source>
        <dbReference type="SAM" id="Phobius"/>
    </source>
</evidence>
<dbReference type="Proteomes" id="UP001054252">
    <property type="component" value="Unassembled WGS sequence"/>
</dbReference>
<dbReference type="InterPro" id="IPR026961">
    <property type="entry name" value="PGG_dom"/>
</dbReference>
<keyword evidence="4" id="KW-1185">Reference proteome</keyword>
<sequence length="727" mass="83345">MKANQVQLIPSSNTELVPRMIVPELLKKGNYRRWRIFLEHYLVAQDLWDVILSSEMPEDPRDWVRKNALALYAIKISCGAESFDRIEEMYSAKDAWNALADLHKQPSETNYFADLLKQLSETNYAETWERMLVHNGRTKFVCLLEDIHAGNWDALKGLDEITEILFPGGFTVLHIATTCGQLKIVCELVKMARKEYLEIQDNNGDTALSLAACNEKIKIAECLVQKNVKLLTISNNEGHIPLVVACINHQNDMASYLYSKTESEFLRSNSSNQGTLFVKYCALNFMLDVGLEEYLRCPRLAASKESITILELSRQPSLFFSGAASNFMLLDILLYLCLYVGKLPSPSDDAVSTSRLVIFRIQLAWVKVMDRILGLFFFRFHRPGKLRRLYNLKLTHRYAHLVLRHWCWKISTYRDVKQVVESGAISIIFQAIKQGTNEIVFEILKANPDLIWYNEKLAKDLLSSVIKYREVGLLSFVTRFEAGKKALLSLEDKDGNNALHLAAKLPDRLYESVGIHAAWTMTFEDWWLEKIKSYLPCWYHEDENLYGETPEQVFYREHQELITDMEEWGKRTAKSYSLASVLIVTIMFAALFTVPGGIDEKTGMPKLLHIKQLSGFLMCDAVSFISASTSLLVFLSVLTQTYKRGRRRRRVLPFKLLFAITTLVISIATMIMAFIFALAVMLENKRQVLLPLILYLLVGFVVLLYGWHAPTLLSLLEIAILQKKNRP</sequence>
<proteinExistence type="predicted"/>
<protein>
    <recommendedName>
        <fullName evidence="2">PGG domain-containing protein</fullName>
    </recommendedName>
</protein>
<feature type="transmembrane region" description="Helical" evidence="1">
    <location>
        <begin position="656"/>
        <end position="682"/>
    </location>
</feature>
<gene>
    <name evidence="3" type="ORF">SLEP1_g42695</name>
</gene>
<dbReference type="InterPro" id="IPR036770">
    <property type="entry name" value="Ankyrin_rpt-contain_sf"/>
</dbReference>
<keyword evidence="1" id="KW-0472">Membrane</keyword>
<dbReference type="Pfam" id="PF12796">
    <property type="entry name" value="Ank_2"/>
    <property type="match status" value="1"/>
</dbReference>
<dbReference type="SUPFAM" id="SSF48403">
    <property type="entry name" value="Ankyrin repeat"/>
    <property type="match status" value="1"/>
</dbReference>
<evidence type="ECO:0000313" key="4">
    <source>
        <dbReference type="Proteomes" id="UP001054252"/>
    </source>
</evidence>
<dbReference type="PANTHER" id="PTHR24177">
    <property type="entry name" value="CASKIN"/>
    <property type="match status" value="1"/>
</dbReference>
<dbReference type="Pfam" id="PF13962">
    <property type="entry name" value="PGG"/>
    <property type="match status" value="1"/>
</dbReference>
<feature type="transmembrane region" description="Helical" evidence="1">
    <location>
        <begin position="575"/>
        <end position="594"/>
    </location>
</feature>
<dbReference type="PANTHER" id="PTHR24177:SF329">
    <property type="entry name" value="ANKYRIN REPEAT PROTEIN"/>
    <property type="match status" value="1"/>
</dbReference>
<dbReference type="GO" id="GO:0016020">
    <property type="term" value="C:membrane"/>
    <property type="evidence" value="ECO:0007669"/>
    <property type="project" value="TreeGrafter"/>
</dbReference>
<comment type="caution">
    <text evidence="3">The sequence shown here is derived from an EMBL/GenBank/DDBJ whole genome shotgun (WGS) entry which is preliminary data.</text>
</comment>
<dbReference type="SMART" id="SM00248">
    <property type="entry name" value="ANK"/>
    <property type="match status" value="3"/>
</dbReference>